<protein>
    <submittedName>
        <fullName evidence="3">DNA polymerase</fullName>
    </submittedName>
</protein>
<dbReference type="EMBL" id="BK015193">
    <property type="protein sequence ID" value="DAD95481.1"/>
    <property type="molecule type" value="Genomic_DNA"/>
</dbReference>
<evidence type="ECO:0000313" key="3">
    <source>
        <dbReference type="EMBL" id="DAD95481.1"/>
    </source>
</evidence>
<proteinExistence type="predicted"/>
<evidence type="ECO:0000256" key="1">
    <source>
        <dbReference type="ARBA" id="ARBA00022722"/>
    </source>
</evidence>
<keyword evidence="1" id="KW-0540">Nuclease</keyword>
<name>A0A8S5NLB5_9CAUD</name>
<dbReference type="GO" id="GO:0016787">
    <property type="term" value="F:hydrolase activity"/>
    <property type="evidence" value="ECO:0007669"/>
    <property type="project" value="UniProtKB-KW"/>
</dbReference>
<dbReference type="Gene3D" id="3.90.1600.10">
    <property type="entry name" value="Palm domain of DNA polymerase"/>
    <property type="match status" value="1"/>
</dbReference>
<organism evidence="3">
    <name type="scientific">Siphoviridae sp. ctFbs2</name>
    <dbReference type="NCBI Taxonomy" id="2826213"/>
    <lineage>
        <taxon>Viruses</taxon>
        <taxon>Duplodnaviria</taxon>
        <taxon>Heunggongvirae</taxon>
        <taxon>Uroviricota</taxon>
        <taxon>Caudoviricetes</taxon>
    </lineage>
</organism>
<keyword evidence="2" id="KW-0378">Hydrolase</keyword>
<sequence length="574" mass="65442">MLNFYDFEVFKHDWMVVVINPVTHDERVIINNADALTALYEGHKREIWVGYNNLHYDQFIFKGILLGFDPKAINDFIIAEGHKGWQYSSLLRKVYMVNYDVFHPRTDRGLKTHEAYLGNDICETTVPFDIDRKLTEAEIAETVKYCRHDVEQTIEVFIQRKSEFDARMDLLKMFELPLVYLGKTDAQLTAIILGAERPARPRDDEFDIVPLPCLDLGPYDFIRSWYLDPANQDYSATLDFDIAGCPHKCAWGGLHGAIAQYAGDGYFINVDVESYYPAEMIAHELLSRNVRDPSKFKGIRDHRIELKHAKDPRQKALKLVVNGTFGASKDKFNALYDPRQANMVCVNGQLMLIDLMHKLVRDVGAEIIQSNTDGVLIRMPDDFDGGPDAFYDRVDDVAYEWEHRTGMGLEFDEFTRVYQKDVNNYVLVAADGSMKTKGAYVKKLGPLDYDLAVVNKALVEFMVHGVPVEDTIAADDDLIDYQRVVKVSGKYKYGVHGHERLTDRCFRVFASTRGSDGMIGRVKAGKAKPEKFGNTSEHSFIDNGDVHGKKCPGYLDKSWYIQLAKTRLAQFGVM</sequence>
<dbReference type="InterPro" id="IPR043502">
    <property type="entry name" value="DNA/RNA_pol_sf"/>
</dbReference>
<dbReference type="InterPro" id="IPR023211">
    <property type="entry name" value="DNA_pol_palm_dom_sf"/>
</dbReference>
<accession>A0A8S5NLB5</accession>
<dbReference type="GO" id="GO:0004518">
    <property type="term" value="F:nuclease activity"/>
    <property type="evidence" value="ECO:0007669"/>
    <property type="project" value="UniProtKB-KW"/>
</dbReference>
<evidence type="ECO:0000256" key="2">
    <source>
        <dbReference type="ARBA" id="ARBA00022801"/>
    </source>
</evidence>
<reference evidence="3" key="1">
    <citation type="journal article" date="2021" name="Proc. Natl. Acad. Sci. U.S.A.">
        <title>A Catalog of Tens of Thousands of Viruses from Human Metagenomes Reveals Hidden Associations with Chronic Diseases.</title>
        <authorList>
            <person name="Tisza M.J."/>
            <person name="Buck C.B."/>
        </authorList>
    </citation>
    <scope>NUCLEOTIDE SEQUENCE</scope>
    <source>
        <strain evidence="3">CtFbs2</strain>
    </source>
</reference>
<dbReference type="SUPFAM" id="SSF56672">
    <property type="entry name" value="DNA/RNA polymerases"/>
    <property type="match status" value="1"/>
</dbReference>